<dbReference type="EMBL" id="GBXM01008171">
    <property type="protein sequence ID" value="JAI00407.1"/>
    <property type="molecule type" value="Transcribed_RNA"/>
</dbReference>
<reference evidence="1" key="2">
    <citation type="journal article" date="2015" name="Fish Shellfish Immunol.">
        <title>Early steps in the European eel (Anguilla anguilla)-Vibrio vulnificus interaction in the gills: Role of the RtxA13 toxin.</title>
        <authorList>
            <person name="Callol A."/>
            <person name="Pajuelo D."/>
            <person name="Ebbesson L."/>
            <person name="Teles M."/>
            <person name="MacKenzie S."/>
            <person name="Amaro C."/>
        </authorList>
    </citation>
    <scope>NUCLEOTIDE SEQUENCE</scope>
</reference>
<evidence type="ECO:0000313" key="1">
    <source>
        <dbReference type="EMBL" id="JAI00407.1"/>
    </source>
</evidence>
<dbReference type="AlphaFoldDB" id="A0A0E9XD95"/>
<organism evidence="1">
    <name type="scientific">Anguilla anguilla</name>
    <name type="common">European freshwater eel</name>
    <name type="synonym">Muraena anguilla</name>
    <dbReference type="NCBI Taxonomy" id="7936"/>
    <lineage>
        <taxon>Eukaryota</taxon>
        <taxon>Metazoa</taxon>
        <taxon>Chordata</taxon>
        <taxon>Craniata</taxon>
        <taxon>Vertebrata</taxon>
        <taxon>Euteleostomi</taxon>
        <taxon>Actinopterygii</taxon>
        <taxon>Neopterygii</taxon>
        <taxon>Teleostei</taxon>
        <taxon>Anguilliformes</taxon>
        <taxon>Anguillidae</taxon>
        <taxon>Anguilla</taxon>
    </lineage>
</organism>
<reference evidence="1" key="1">
    <citation type="submission" date="2014-11" db="EMBL/GenBank/DDBJ databases">
        <authorList>
            <person name="Amaro Gonzalez C."/>
        </authorList>
    </citation>
    <scope>NUCLEOTIDE SEQUENCE</scope>
</reference>
<protein>
    <submittedName>
        <fullName evidence="1">Uncharacterized protein</fullName>
    </submittedName>
</protein>
<proteinExistence type="predicted"/>
<name>A0A0E9XD95_ANGAN</name>
<accession>A0A0E9XD95</accession>
<sequence>MHVRMCSWLFFCAGCSLHIVFASTVTHRNSLKRLIWLCQSMEEFIGS</sequence>